<dbReference type="GO" id="GO:0032259">
    <property type="term" value="P:methylation"/>
    <property type="evidence" value="ECO:0007669"/>
    <property type="project" value="UniProtKB-KW"/>
</dbReference>
<dbReference type="SUPFAM" id="SSF53335">
    <property type="entry name" value="S-adenosyl-L-methionine-dependent methyltransferases"/>
    <property type="match status" value="1"/>
</dbReference>
<dbReference type="InterPro" id="IPR029063">
    <property type="entry name" value="SAM-dependent_MTases_sf"/>
</dbReference>
<dbReference type="GO" id="GO:0008168">
    <property type="term" value="F:methyltransferase activity"/>
    <property type="evidence" value="ECO:0007669"/>
    <property type="project" value="UniProtKB-KW"/>
</dbReference>
<dbReference type="Gene3D" id="3.40.50.150">
    <property type="entry name" value="Vaccinia Virus protein VP39"/>
    <property type="match status" value="1"/>
</dbReference>
<sequence length="247" mass="26745">MHEHADHFGEDVAAAYDDPSDAMFQPRAVEATADVLHRLAAGKAALELGIGTGRIALPLARRGVAVHGIDLSEAMVARLRAKPGSEAIGVTIGDFATARAPGRYSLVYLVFNTIMNLTSQDAQVDCFANAAEHLEPGGRFVVEAGVPGLRLLPPGQNVVHFATRPARLAFDVYDTATQSMSSNYVEVSHDGHGSCRSIPFRYVWPAELDLMARMAGLRLAERWSGWSQEPFTHESTEHVSVWEKPAA</sequence>
<keyword evidence="2" id="KW-0808">Transferase</keyword>
<feature type="domain" description="Methyltransferase" evidence="4">
    <location>
        <begin position="46"/>
        <end position="138"/>
    </location>
</feature>
<keyword evidence="3" id="KW-0949">S-adenosyl-L-methionine</keyword>
<comment type="caution">
    <text evidence="5">The sequence shown here is derived from an EMBL/GenBank/DDBJ whole genome shotgun (WGS) entry which is preliminary data.</text>
</comment>
<dbReference type="Pfam" id="PF13649">
    <property type="entry name" value="Methyltransf_25"/>
    <property type="match status" value="1"/>
</dbReference>
<accession>A0ABP9GC05</accession>
<keyword evidence="6" id="KW-1185">Reference proteome</keyword>
<keyword evidence="1 5" id="KW-0489">Methyltransferase</keyword>
<evidence type="ECO:0000259" key="4">
    <source>
        <dbReference type="Pfam" id="PF13649"/>
    </source>
</evidence>
<evidence type="ECO:0000256" key="3">
    <source>
        <dbReference type="ARBA" id="ARBA00022691"/>
    </source>
</evidence>
<dbReference type="CDD" id="cd02440">
    <property type="entry name" value="AdoMet_MTases"/>
    <property type="match status" value="1"/>
</dbReference>
<reference evidence="6" key="1">
    <citation type="journal article" date="2019" name="Int. J. Syst. Evol. Microbiol.">
        <title>The Global Catalogue of Microorganisms (GCM) 10K type strain sequencing project: providing services to taxonomists for standard genome sequencing and annotation.</title>
        <authorList>
            <consortium name="The Broad Institute Genomics Platform"/>
            <consortium name="The Broad Institute Genome Sequencing Center for Infectious Disease"/>
            <person name="Wu L."/>
            <person name="Ma J."/>
        </authorList>
    </citation>
    <scope>NUCLEOTIDE SEQUENCE [LARGE SCALE GENOMIC DNA]</scope>
    <source>
        <strain evidence="6">JCM 18123</strain>
    </source>
</reference>
<evidence type="ECO:0000256" key="1">
    <source>
        <dbReference type="ARBA" id="ARBA00022603"/>
    </source>
</evidence>
<dbReference type="InterPro" id="IPR041698">
    <property type="entry name" value="Methyltransf_25"/>
</dbReference>
<dbReference type="Proteomes" id="UP001499993">
    <property type="component" value="Unassembled WGS sequence"/>
</dbReference>
<evidence type="ECO:0000313" key="5">
    <source>
        <dbReference type="EMBL" id="GAA4936910.1"/>
    </source>
</evidence>
<evidence type="ECO:0000256" key="2">
    <source>
        <dbReference type="ARBA" id="ARBA00022679"/>
    </source>
</evidence>
<organism evidence="5 6">
    <name type="scientific">Streptomonospora halophila</name>
    <dbReference type="NCBI Taxonomy" id="427369"/>
    <lineage>
        <taxon>Bacteria</taxon>
        <taxon>Bacillati</taxon>
        <taxon>Actinomycetota</taxon>
        <taxon>Actinomycetes</taxon>
        <taxon>Streptosporangiales</taxon>
        <taxon>Nocardiopsidaceae</taxon>
        <taxon>Streptomonospora</taxon>
    </lineage>
</organism>
<dbReference type="PANTHER" id="PTHR43464">
    <property type="entry name" value="METHYLTRANSFERASE"/>
    <property type="match status" value="1"/>
</dbReference>
<dbReference type="PANTHER" id="PTHR43464:SF19">
    <property type="entry name" value="UBIQUINONE BIOSYNTHESIS O-METHYLTRANSFERASE, MITOCHONDRIAL"/>
    <property type="match status" value="1"/>
</dbReference>
<dbReference type="EMBL" id="BAABIK010000007">
    <property type="protein sequence ID" value="GAA4936910.1"/>
    <property type="molecule type" value="Genomic_DNA"/>
</dbReference>
<name>A0ABP9GC05_9ACTN</name>
<proteinExistence type="predicted"/>
<protein>
    <submittedName>
        <fullName evidence="5">Class I SAM-dependent methyltransferase</fullName>
    </submittedName>
</protein>
<evidence type="ECO:0000313" key="6">
    <source>
        <dbReference type="Proteomes" id="UP001499993"/>
    </source>
</evidence>
<dbReference type="RefSeq" id="WP_345556170.1">
    <property type="nucleotide sequence ID" value="NZ_BAABIK010000007.1"/>
</dbReference>
<gene>
    <name evidence="5" type="ORF">GCM10023224_17320</name>
</gene>